<gene>
    <name evidence="2 4" type="ORF">BDZ99DRAFT_464863</name>
</gene>
<evidence type="ECO:0000313" key="2">
    <source>
        <dbReference type="EMBL" id="KAF2807961.1"/>
    </source>
</evidence>
<dbReference type="Proteomes" id="UP000504636">
    <property type="component" value="Unplaced"/>
</dbReference>
<dbReference type="RefSeq" id="XP_033574925.1">
    <property type="nucleotide sequence ID" value="XM_033720426.1"/>
</dbReference>
<keyword evidence="1" id="KW-0732">Signal</keyword>
<name>A0A6A6YGN5_9PEZI</name>
<dbReference type="GeneID" id="54461319"/>
<proteinExistence type="predicted"/>
<reference evidence="4" key="3">
    <citation type="submission" date="2025-04" db="UniProtKB">
        <authorList>
            <consortium name="RefSeq"/>
        </authorList>
    </citation>
    <scope>IDENTIFICATION</scope>
    <source>
        <strain evidence="4">CBS 304.34</strain>
    </source>
</reference>
<reference evidence="4" key="2">
    <citation type="submission" date="2020-04" db="EMBL/GenBank/DDBJ databases">
        <authorList>
            <consortium name="NCBI Genome Project"/>
        </authorList>
    </citation>
    <scope>NUCLEOTIDE SEQUENCE</scope>
    <source>
        <strain evidence="4">CBS 304.34</strain>
    </source>
</reference>
<dbReference type="PANTHER" id="PTHR42047:SF1">
    <property type="entry name" value="PROTEIN, PUTATIVE (AFU_ORTHOLOGUE AFUA_6G03560)-RELATED"/>
    <property type="match status" value="1"/>
</dbReference>
<evidence type="ECO:0000313" key="4">
    <source>
        <dbReference type="RefSeq" id="XP_033574925.1"/>
    </source>
</evidence>
<organism evidence="2">
    <name type="scientific">Mytilinidion resinicola</name>
    <dbReference type="NCBI Taxonomy" id="574789"/>
    <lineage>
        <taxon>Eukaryota</taxon>
        <taxon>Fungi</taxon>
        <taxon>Dikarya</taxon>
        <taxon>Ascomycota</taxon>
        <taxon>Pezizomycotina</taxon>
        <taxon>Dothideomycetes</taxon>
        <taxon>Pleosporomycetidae</taxon>
        <taxon>Mytilinidiales</taxon>
        <taxon>Mytilinidiaceae</taxon>
        <taxon>Mytilinidion</taxon>
    </lineage>
</organism>
<evidence type="ECO:0000313" key="3">
    <source>
        <dbReference type="Proteomes" id="UP000504636"/>
    </source>
</evidence>
<dbReference type="InterPro" id="IPR052820">
    <property type="entry name" value="PhiA_domain"/>
</dbReference>
<sequence>MKGALTISTFVATALAQIQPFTVMALRSASPIHFSNLAASGQKFYLAGPPTSSYCPLDPSECPAGDETVFSSDYSSPTLSLYVEVPGGQTVYIGPDGAMSFTQAHSANIPAGSTQIGWSRVEDSPNYGTLSFEGGLVACPVEGKGYQVFGLLPDIVYDPACLGFTAATLNTTEVGAWQYT</sequence>
<dbReference type="OrthoDB" id="5430620at2759"/>
<evidence type="ECO:0008006" key="5">
    <source>
        <dbReference type="Google" id="ProtNLM"/>
    </source>
</evidence>
<keyword evidence="3" id="KW-1185">Reference proteome</keyword>
<feature type="signal peptide" evidence="1">
    <location>
        <begin position="1"/>
        <end position="16"/>
    </location>
</feature>
<dbReference type="EMBL" id="MU003704">
    <property type="protein sequence ID" value="KAF2807961.1"/>
    <property type="molecule type" value="Genomic_DNA"/>
</dbReference>
<dbReference type="PANTHER" id="PTHR42047">
    <property type="entry name" value="PROTEIN, PUTATIVE (AFU_ORTHOLOGUE AFUA_6G03560)-RELATED"/>
    <property type="match status" value="1"/>
</dbReference>
<feature type="chain" id="PRO_5044629093" description="IgE-binding protein" evidence="1">
    <location>
        <begin position="17"/>
        <end position="180"/>
    </location>
</feature>
<reference evidence="2 4" key="1">
    <citation type="journal article" date="2020" name="Stud. Mycol.">
        <title>101 Dothideomycetes genomes: a test case for predicting lifestyles and emergence of pathogens.</title>
        <authorList>
            <person name="Haridas S."/>
            <person name="Albert R."/>
            <person name="Binder M."/>
            <person name="Bloem J."/>
            <person name="Labutti K."/>
            <person name="Salamov A."/>
            <person name="Andreopoulos B."/>
            <person name="Baker S."/>
            <person name="Barry K."/>
            <person name="Bills G."/>
            <person name="Bluhm B."/>
            <person name="Cannon C."/>
            <person name="Castanera R."/>
            <person name="Culley D."/>
            <person name="Daum C."/>
            <person name="Ezra D."/>
            <person name="Gonzalez J."/>
            <person name="Henrissat B."/>
            <person name="Kuo A."/>
            <person name="Liang C."/>
            <person name="Lipzen A."/>
            <person name="Lutzoni F."/>
            <person name="Magnuson J."/>
            <person name="Mondo S."/>
            <person name="Nolan M."/>
            <person name="Ohm R."/>
            <person name="Pangilinan J."/>
            <person name="Park H.-J."/>
            <person name="Ramirez L."/>
            <person name="Alfaro M."/>
            <person name="Sun H."/>
            <person name="Tritt A."/>
            <person name="Yoshinaga Y."/>
            <person name="Zwiers L.-H."/>
            <person name="Turgeon B."/>
            <person name="Goodwin S."/>
            <person name="Spatafora J."/>
            <person name="Crous P."/>
            <person name="Grigoriev I."/>
        </authorList>
    </citation>
    <scope>NUCLEOTIDE SEQUENCE</scope>
    <source>
        <strain evidence="2 4">CBS 304.34</strain>
    </source>
</reference>
<dbReference type="AlphaFoldDB" id="A0A6A6YGN5"/>
<accession>A0A6A6YGN5</accession>
<evidence type="ECO:0000256" key="1">
    <source>
        <dbReference type="SAM" id="SignalP"/>
    </source>
</evidence>
<protein>
    <recommendedName>
        <fullName evidence="5">IgE-binding protein</fullName>
    </recommendedName>
</protein>